<accession>T0PX89</accession>
<evidence type="ECO:0000313" key="3">
    <source>
        <dbReference type="Proteomes" id="UP000030762"/>
    </source>
</evidence>
<gene>
    <name evidence="2" type="ORF">SDRG_16500</name>
</gene>
<organism evidence="2 3">
    <name type="scientific">Saprolegnia diclina (strain VS20)</name>
    <dbReference type="NCBI Taxonomy" id="1156394"/>
    <lineage>
        <taxon>Eukaryota</taxon>
        <taxon>Sar</taxon>
        <taxon>Stramenopiles</taxon>
        <taxon>Oomycota</taxon>
        <taxon>Saprolegniomycetes</taxon>
        <taxon>Saprolegniales</taxon>
        <taxon>Saprolegniaceae</taxon>
        <taxon>Saprolegnia</taxon>
    </lineage>
</organism>
<dbReference type="EMBL" id="JH767263">
    <property type="protein sequence ID" value="EQC25645.1"/>
    <property type="molecule type" value="Genomic_DNA"/>
</dbReference>
<reference evidence="2 3" key="1">
    <citation type="submission" date="2012-04" db="EMBL/GenBank/DDBJ databases">
        <title>The Genome Sequence of Saprolegnia declina VS20.</title>
        <authorList>
            <consortium name="The Broad Institute Genome Sequencing Platform"/>
            <person name="Russ C."/>
            <person name="Nusbaum C."/>
            <person name="Tyler B."/>
            <person name="van West P."/>
            <person name="Dieguez-Uribeondo J."/>
            <person name="de Bruijn I."/>
            <person name="Tripathy S."/>
            <person name="Jiang R."/>
            <person name="Young S.K."/>
            <person name="Zeng Q."/>
            <person name="Gargeya S."/>
            <person name="Fitzgerald M."/>
            <person name="Haas B."/>
            <person name="Abouelleil A."/>
            <person name="Alvarado L."/>
            <person name="Arachchi H.M."/>
            <person name="Berlin A."/>
            <person name="Chapman S.B."/>
            <person name="Goldberg J."/>
            <person name="Griggs A."/>
            <person name="Gujja S."/>
            <person name="Hansen M."/>
            <person name="Howarth C."/>
            <person name="Imamovic A."/>
            <person name="Larimer J."/>
            <person name="McCowen C."/>
            <person name="Montmayeur A."/>
            <person name="Murphy C."/>
            <person name="Neiman D."/>
            <person name="Pearson M."/>
            <person name="Priest M."/>
            <person name="Roberts A."/>
            <person name="Saif S."/>
            <person name="Shea T."/>
            <person name="Sisk P."/>
            <person name="Sykes S."/>
            <person name="Wortman J."/>
            <person name="Nusbaum C."/>
            <person name="Birren B."/>
        </authorList>
    </citation>
    <scope>NUCLEOTIDE SEQUENCE [LARGE SCALE GENOMIC DNA]</scope>
    <source>
        <strain evidence="2 3">VS20</strain>
    </source>
</reference>
<evidence type="ECO:0000256" key="1">
    <source>
        <dbReference type="PROSITE-ProRule" id="PRU00023"/>
    </source>
</evidence>
<keyword evidence="3" id="KW-1185">Reference proteome</keyword>
<dbReference type="PROSITE" id="PS50297">
    <property type="entry name" value="ANK_REP_REGION"/>
    <property type="match status" value="1"/>
</dbReference>
<name>T0PX89_SAPDV</name>
<feature type="repeat" description="ANK" evidence="1">
    <location>
        <begin position="15"/>
        <end position="47"/>
    </location>
</feature>
<dbReference type="SUPFAM" id="SSF48403">
    <property type="entry name" value="Ankyrin repeat"/>
    <property type="match status" value="1"/>
</dbReference>
<proteinExistence type="predicted"/>
<dbReference type="InParanoid" id="T0PX89"/>
<dbReference type="SMART" id="SM00248">
    <property type="entry name" value="ANK"/>
    <property type="match status" value="1"/>
</dbReference>
<dbReference type="Proteomes" id="UP000030762">
    <property type="component" value="Unassembled WGS sequence"/>
</dbReference>
<dbReference type="AlphaFoldDB" id="T0PX89"/>
<dbReference type="InterPro" id="IPR036770">
    <property type="entry name" value="Ankyrin_rpt-contain_sf"/>
</dbReference>
<keyword evidence="1" id="KW-0040">ANK repeat</keyword>
<sequence>MLQKPNLDVDTTDTRGRTALTVAMTSGNVDAALALLQAGASVDRADKVD</sequence>
<dbReference type="OrthoDB" id="9995210at2759"/>
<protein>
    <submittedName>
        <fullName evidence="2">Uncharacterized protein</fullName>
    </submittedName>
</protein>
<dbReference type="Pfam" id="PF00023">
    <property type="entry name" value="Ank"/>
    <property type="match status" value="1"/>
</dbReference>
<dbReference type="GeneID" id="19957227"/>
<evidence type="ECO:0000313" key="2">
    <source>
        <dbReference type="EMBL" id="EQC25645.1"/>
    </source>
</evidence>
<dbReference type="Gene3D" id="1.25.40.20">
    <property type="entry name" value="Ankyrin repeat-containing domain"/>
    <property type="match status" value="1"/>
</dbReference>
<dbReference type="VEuPathDB" id="FungiDB:SDRG_16500"/>
<dbReference type="PROSITE" id="PS50088">
    <property type="entry name" value="ANK_REPEAT"/>
    <property type="match status" value="1"/>
</dbReference>
<dbReference type="InterPro" id="IPR002110">
    <property type="entry name" value="Ankyrin_rpt"/>
</dbReference>
<dbReference type="RefSeq" id="XP_008620936.1">
    <property type="nucleotide sequence ID" value="XM_008622714.1"/>
</dbReference>